<protein>
    <submittedName>
        <fullName evidence="3">DUF2087 domain-containing protein</fullName>
    </submittedName>
</protein>
<gene>
    <name evidence="3" type="ORF">KGA66_12395</name>
</gene>
<dbReference type="Pfam" id="PF09860">
    <property type="entry name" value="DUF2087"/>
    <property type="match status" value="1"/>
</dbReference>
<name>A0A8J8BCT6_9ACTN</name>
<evidence type="ECO:0000256" key="1">
    <source>
        <dbReference type="SAM" id="MobiDB-lite"/>
    </source>
</evidence>
<dbReference type="InterPro" id="IPR018656">
    <property type="entry name" value="DUF2087"/>
</dbReference>
<organism evidence="3 4">
    <name type="scientific">Actinocrinis puniceicyclus</name>
    <dbReference type="NCBI Taxonomy" id="977794"/>
    <lineage>
        <taxon>Bacteria</taxon>
        <taxon>Bacillati</taxon>
        <taxon>Actinomycetota</taxon>
        <taxon>Actinomycetes</taxon>
        <taxon>Catenulisporales</taxon>
        <taxon>Actinospicaceae</taxon>
        <taxon>Actinocrinis</taxon>
    </lineage>
</organism>
<accession>A0A8J8BCT6</accession>
<reference evidence="3" key="1">
    <citation type="submission" date="2021-04" db="EMBL/GenBank/DDBJ databases">
        <title>Genome based classification of Actinospica acidithermotolerans sp. nov., an actinobacterium isolated from an Indonesian hot spring.</title>
        <authorList>
            <person name="Kusuma A.B."/>
            <person name="Putra K.E."/>
            <person name="Nafisah S."/>
            <person name="Loh J."/>
            <person name="Nouioui I."/>
            <person name="Goodfellow M."/>
        </authorList>
    </citation>
    <scope>NUCLEOTIDE SEQUENCE</scope>
    <source>
        <strain evidence="3">DSM 45618</strain>
    </source>
</reference>
<evidence type="ECO:0000313" key="4">
    <source>
        <dbReference type="Proteomes" id="UP000677913"/>
    </source>
</evidence>
<comment type="caution">
    <text evidence="3">The sequence shown here is derived from an EMBL/GenBank/DDBJ whole genome shotgun (WGS) entry which is preliminary data.</text>
</comment>
<dbReference type="InterPro" id="IPR036390">
    <property type="entry name" value="WH_DNA-bd_sf"/>
</dbReference>
<dbReference type="EMBL" id="JAGSXH010000036">
    <property type="protein sequence ID" value="MBS2963850.1"/>
    <property type="molecule type" value="Genomic_DNA"/>
</dbReference>
<feature type="domain" description="DUF2087" evidence="2">
    <location>
        <begin position="148"/>
        <end position="214"/>
    </location>
</feature>
<keyword evidence="4" id="KW-1185">Reference proteome</keyword>
<sequence length="221" mass="24051">MTARDNREQIPDPRRLVALLADPARLRVFAALVLAANRGASPRELARASGVPVRDVVKALIRLDEARLAARLTPQRSSGGEPGGVAEPARGEDEAEAEAADRWRAVPETMRAATDANVRKADTALPAQPVVQDPGTASLLRGFFAQGRLTHVPAAHGKRMVVLDYLAQCFEPGVRYEEAKVNRILGDFHDDYAALRRYLVDAGFLSRSENMYWRSGGSVGL</sequence>
<evidence type="ECO:0000313" key="3">
    <source>
        <dbReference type="EMBL" id="MBS2963850.1"/>
    </source>
</evidence>
<evidence type="ECO:0000259" key="2">
    <source>
        <dbReference type="Pfam" id="PF09860"/>
    </source>
</evidence>
<dbReference type="RefSeq" id="WP_211467923.1">
    <property type="nucleotide sequence ID" value="NZ_JAGSXH010000036.1"/>
</dbReference>
<proteinExistence type="predicted"/>
<dbReference type="Proteomes" id="UP000677913">
    <property type="component" value="Unassembled WGS sequence"/>
</dbReference>
<dbReference type="SUPFAM" id="SSF46785">
    <property type="entry name" value="Winged helix' DNA-binding domain"/>
    <property type="match status" value="1"/>
</dbReference>
<dbReference type="AlphaFoldDB" id="A0A8J8BCT6"/>
<feature type="region of interest" description="Disordered" evidence="1">
    <location>
        <begin position="72"/>
        <end position="102"/>
    </location>
</feature>